<dbReference type="PANTHER" id="PTHR40080">
    <property type="entry name" value="LMO1763 PROTEIN"/>
    <property type="match status" value="1"/>
</dbReference>
<protein>
    <submittedName>
        <fullName evidence="2">YerC/YecD family TrpR-related protein</fullName>
    </submittedName>
</protein>
<sequence>MPKDDMPQGAEVSRLLDALCLLESADEARALLLDLCTTREIADLAQRLEMARLLSEGASYLSVSRRTGASSTTVSRVSKCLNNGAGGYRLVLARLAGEHGATGGEGPAAGEAAPPASQGE</sequence>
<dbReference type="Gene3D" id="1.10.1270.10">
    <property type="entry name" value="TrpR-like"/>
    <property type="match status" value="1"/>
</dbReference>
<dbReference type="PANTHER" id="PTHR40080:SF1">
    <property type="entry name" value="TRPR-LIKE PROTEIN YERC_YECD"/>
    <property type="match status" value="1"/>
</dbReference>
<dbReference type="Proteomes" id="UP001332931">
    <property type="component" value="Unassembled WGS sequence"/>
</dbReference>
<gene>
    <name evidence="2" type="ORF">VXJ25_00675</name>
</gene>
<evidence type="ECO:0000256" key="1">
    <source>
        <dbReference type="SAM" id="MobiDB-lite"/>
    </source>
</evidence>
<dbReference type="SUPFAM" id="SSF48295">
    <property type="entry name" value="TrpR-like"/>
    <property type="match status" value="1"/>
</dbReference>
<name>A0ABU7R7E1_9ACTN</name>
<keyword evidence="3" id="KW-1185">Reference proteome</keyword>
<dbReference type="RefSeq" id="WP_330957280.1">
    <property type="nucleotide sequence ID" value="NZ_JAZGJQ010000001.1"/>
</dbReference>
<dbReference type="Pfam" id="PF01371">
    <property type="entry name" value="Trp_repressor"/>
    <property type="match status" value="1"/>
</dbReference>
<comment type="caution">
    <text evidence="2">The sequence shown here is derived from an EMBL/GenBank/DDBJ whole genome shotgun (WGS) entry which is preliminary data.</text>
</comment>
<accession>A0ABU7R7E1</accession>
<dbReference type="NCBIfam" id="TIGR02531">
    <property type="entry name" value="yecD_yerC"/>
    <property type="match status" value="1"/>
</dbReference>
<evidence type="ECO:0000313" key="3">
    <source>
        <dbReference type="Proteomes" id="UP001332931"/>
    </source>
</evidence>
<dbReference type="InterPro" id="IPR038116">
    <property type="entry name" value="TrpR-like_sf"/>
</dbReference>
<proteinExistence type="predicted"/>
<feature type="region of interest" description="Disordered" evidence="1">
    <location>
        <begin position="101"/>
        <end position="120"/>
    </location>
</feature>
<feature type="compositionally biased region" description="Low complexity" evidence="1">
    <location>
        <begin position="108"/>
        <end position="120"/>
    </location>
</feature>
<evidence type="ECO:0000313" key="2">
    <source>
        <dbReference type="EMBL" id="MEE6146514.1"/>
    </source>
</evidence>
<dbReference type="InterPro" id="IPR000831">
    <property type="entry name" value="Trp_repress"/>
</dbReference>
<dbReference type="InterPro" id="IPR010921">
    <property type="entry name" value="Trp_repressor/repl_initiator"/>
</dbReference>
<reference evidence="2 3" key="1">
    <citation type="submission" date="2024-01" db="EMBL/GenBank/DDBJ databases">
        <title>Description of Olsenella sp. nov., isolated from pig feces.</title>
        <authorList>
            <person name="Chang Y.-H."/>
        </authorList>
    </citation>
    <scope>NUCLEOTIDE SEQUENCE [LARGE SCALE GENOMIC DNA]</scope>
    <source>
        <strain evidence="2 3">YH-ols2223</strain>
    </source>
</reference>
<dbReference type="EMBL" id="JAZGJQ010000001">
    <property type="protein sequence ID" value="MEE6146514.1"/>
    <property type="molecule type" value="Genomic_DNA"/>
</dbReference>
<dbReference type="InterPro" id="IPR013368">
    <property type="entry name" value="YecD_YerC"/>
</dbReference>
<organism evidence="2 3">
    <name type="scientific">Olsenella absiana</name>
    <dbReference type="NCBI Taxonomy" id="3115222"/>
    <lineage>
        <taxon>Bacteria</taxon>
        <taxon>Bacillati</taxon>
        <taxon>Actinomycetota</taxon>
        <taxon>Coriobacteriia</taxon>
        <taxon>Coriobacteriales</taxon>
        <taxon>Atopobiaceae</taxon>
        <taxon>Olsenella</taxon>
    </lineage>
</organism>